<dbReference type="AlphaFoldDB" id="A0A1L3JIN1"/>
<feature type="signal peptide" evidence="2">
    <location>
        <begin position="1"/>
        <end position="22"/>
    </location>
</feature>
<evidence type="ECO:0000256" key="1">
    <source>
        <dbReference type="SAM" id="MobiDB-lite"/>
    </source>
</evidence>
<dbReference type="Pfam" id="PF10988">
    <property type="entry name" value="DUF2807"/>
    <property type="match status" value="1"/>
</dbReference>
<dbReference type="Proteomes" id="UP000181898">
    <property type="component" value="Chromosome"/>
</dbReference>
<protein>
    <submittedName>
        <fullName evidence="4">DUF2807 domain-containing protein</fullName>
    </submittedName>
</protein>
<evidence type="ECO:0000313" key="5">
    <source>
        <dbReference type="Proteomes" id="UP000181898"/>
    </source>
</evidence>
<feature type="compositionally biased region" description="Basic and acidic residues" evidence="1">
    <location>
        <begin position="230"/>
        <end position="242"/>
    </location>
</feature>
<reference evidence="4 5" key="1">
    <citation type="submission" date="2016-11" db="EMBL/GenBank/DDBJ databases">
        <title>Tenacibaculum sp. LPB0136, isolated from marine environment.</title>
        <authorList>
            <person name="Kim E."/>
            <person name="Yi H."/>
        </authorList>
    </citation>
    <scope>NUCLEOTIDE SEQUENCE [LARGE SCALE GENOMIC DNA]</scope>
    <source>
        <strain evidence="4 5">LPB0136</strain>
    </source>
</reference>
<dbReference type="PROSITE" id="PS51257">
    <property type="entry name" value="PROKAR_LIPOPROTEIN"/>
    <property type="match status" value="1"/>
</dbReference>
<dbReference type="KEGG" id="ten:LPB136_06225"/>
<gene>
    <name evidence="4" type="ORF">LPB136_06225</name>
</gene>
<dbReference type="Gene3D" id="2.160.20.120">
    <property type="match status" value="1"/>
</dbReference>
<keyword evidence="5" id="KW-1185">Reference proteome</keyword>
<organism evidence="4 5">
    <name type="scientific">Tenacibaculum todarodis</name>
    <dbReference type="NCBI Taxonomy" id="1850252"/>
    <lineage>
        <taxon>Bacteria</taxon>
        <taxon>Pseudomonadati</taxon>
        <taxon>Bacteroidota</taxon>
        <taxon>Flavobacteriia</taxon>
        <taxon>Flavobacteriales</taxon>
        <taxon>Flavobacteriaceae</taxon>
        <taxon>Tenacibaculum</taxon>
    </lineage>
</organism>
<feature type="chain" id="PRO_5009854261" evidence="2">
    <location>
        <begin position="23"/>
        <end position="242"/>
    </location>
</feature>
<evidence type="ECO:0000313" key="4">
    <source>
        <dbReference type="EMBL" id="APG64974.1"/>
    </source>
</evidence>
<accession>A0A1L3JIN1</accession>
<proteinExistence type="predicted"/>
<feature type="domain" description="Putative auto-transporter adhesin head GIN" evidence="3">
    <location>
        <begin position="45"/>
        <end position="226"/>
    </location>
</feature>
<dbReference type="OrthoDB" id="942536at2"/>
<name>A0A1L3JIN1_9FLAO</name>
<dbReference type="EMBL" id="CP018155">
    <property type="protein sequence ID" value="APG64974.1"/>
    <property type="molecule type" value="Genomic_DNA"/>
</dbReference>
<dbReference type="STRING" id="1850252.LPB136_06225"/>
<dbReference type="RefSeq" id="WP_072555300.1">
    <property type="nucleotide sequence ID" value="NZ_CP018155.1"/>
</dbReference>
<feature type="region of interest" description="Disordered" evidence="1">
    <location>
        <begin position="214"/>
        <end position="242"/>
    </location>
</feature>
<evidence type="ECO:0000259" key="3">
    <source>
        <dbReference type="Pfam" id="PF10988"/>
    </source>
</evidence>
<sequence length="242" mass="25644">MKTTISKVFALLILATLTISCAGNMFNSVSGNRNVKTENRKIQDNFSVVKVSTGIDLYITQGNEVSLVVEADENLLDIIKTEVNENGKLSIYSEKNIWKAKARKVHLTLTNIEELIATSGSDVYTENTLKATRFKVSVTSGADAKIDVDAENVESNATSGADLSISGVATNHTSSATSGSSIYAFGLKSKKAKVSVTSGADIDIYASESIDARATSGGDIDYKGNPTNVNKKETSGGDVDAK</sequence>
<evidence type="ECO:0000256" key="2">
    <source>
        <dbReference type="SAM" id="SignalP"/>
    </source>
</evidence>
<keyword evidence="2" id="KW-0732">Signal</keyword>
<dbReference type="InterPro" id="IPR021255">
    <property type="entry name" value="DUF2807"/>
</dbReference>